<evidence type="ECO:0000313" key="6">
    <source>
        <dbReference type="EMBL" id="GED96438.1"/>
    </source>
</evidence>
<comment type="caution">
    <text evidence="6">The sequence shown here is derived from an EMBL/GenBank/DDBJ whole genome shotgun (WGS) entry which is preliminary data.</text>
</comment>
<dbReference type="Gene3D" id="1.10.150.130">
    <property type="match status" value="1"/>
</dbReference>
<dbReference type="GO" id="GO:0003677">
    <property type="term" value="F:DNA binding"/>
    <property type="evidence" value="ECO:0007669"/>
    <property type="project" value="UniProtKB-KW"/>
</dbReference>
<dbReference type="PROSITE" id="PS51898">
    <property type="entry name" value="TYR_RECOMBINASE"/>
    <property type="match status" value="1"/>
</dbReference>
<keyword evidence="3" id="KW-0238">DNA-binding</keyword>
<dbReference type="Gene3D" id="1.10.443.10">
    <property type="entry name" value="Intergrase catalytic core"/>
    <property type="match status" value="1"/>
</dbReference>
<evidence type="ECO:0000256" key="4">
    <source>
        <dbReference type="ARBA" id="ARBA00023172"/>
    </source>
</evidence>
<keyword evidence="2" id="KW-0229">DNA integration</keyword>
<name>A0A7M3SUW4_9ACTN</name>
<protein>
    <submittedName>
        <fullName evidence="6">Putative phage integrase</fullName>
    </submittedName>
</protein>
<dbReference type="Pfam" id="PF00589">
    <property type="entry name" value="Phage_integrase"/>
    <property type="match status" value="1"/>
</dbReference>
<keyword evidence="4" id="KW-0233">DNA recombination</keyword>
<dbReference type="PANTHER" id="PTHR30629">
    <property type="entry name" value="PROPHAGE INTEGRASE"/>
    <property type="match status" value="1"/>
</dbReference>
<evidence type="ECO:0000256" key="2">
    <source>
        <dbReference type="ARBA" id="ARBA00022908"/>
    </source>
</evidence>
<dbReference type="AlphaFoldDB" id="A0A7M3SUW4"/>
<dbReference type="InterPro" id="IPR002104">
    <property type="entry name" value="Integrase_catalytic"/>
</dbReference>
<feature type="domain" description="Tyr recombinase" evidence="5">
    <location>
        <begin position="174"/>
        <end position="372"/>
    </location>
</feature>
<dbReference type="OrthoDB" id="4326943at2"/>
<dbReference type="InterPro" id="IPR050808">
    <property type="entry name" value="Phage_Integrase"/>
</dbReference>
<evidence type="ECO:0000256" key="1">
    <source>
        <dbReference type="ARBA" id="ARBA00008857"/>
    </source>
</evidence>
<comment type="similarity">
    <text evidence="1">Belongs to the 'phage' integrase family.</text>
</comment>
<dbReference type="EMBL" id="BJOU01000001">
    <property type="protein sequence ID" value="GED96438.1"/>
    <property type="molecule type" value="Genomic_DNA"/>
</dbReference>
<evidence type="ECO:0000259" key="5">
    <source>
        <dbReference type="PROSITE" id="PS51898"/>
    </source>
</evidence>
<evidence type="ECO:0000313" key="7">
    <source>
        <dbReference type="Proteomes" id="UP000444980"/>
    </source>
</evidence>
<dbReference type="GO" id="GO:0006310">
    <property type="term" value="P:DNA recombination"/>
    <property type="evidence" value="ECO:0007669"/>
    <property type="project" value="UniProtKB-KW"/>
</dbReference>
<evidence type="ECO:0000256" key="3">
    <source>
        <dbReference type="ARBA" id="ARBA00023125"/>
    </source>
</evidence>
<dbReference type="RefSeq" id="WP_161925909.1">
    <property type="nucleotide sequence ID" value="NZ_BJOU01000001.1"/>
</dbReference>
<dbReference type="PANTHER" id="PTHR30629:SF2">
    <property type="entry name" value="PROPHAGE INTEGRASE INTS-RELATED"/>
    <property type="match status" value="1"/>
</dbReference>
<dbReference type="Proteomes" id="UP000444980">
    <property type="component" value="Unassembled WGS sequence"/>
</dbReference>
<keyword evidence="7" id="KW-1185">Reference proteome</keyword>
<reference evidence="7" key="1">
    <citation type="submission" date="2019-06" db="EMBL/GenBank/DDBJ databases">
        <title>Gordonia isolated from sludge of a wastewater treatment plant.</title>
        <authorList>
            <person name="Tamura T."/>
            <person name="Aoyama K."/>
            <person name="Kang Y."/>
            <person name="Saito S."/>
            <person name="Akiyama N."/>
            <person name="Yazawa K."/>
            <person name="Gonoi T."/>
            <person name="Mikami Y."/>
        </authorList>
    </citation>
    <scope>NUCLEOTIDE SEQUENCE [LARGE SCALE GENOMIC DNA]</scope>
    <source>
        <strain evidence="7">NBRC 107697</strain>
    </source>
</reference>
<dbReference type="SUPFAM" id="SSF56349">
    <property type="entry name" value="DNA breaking-rejoining enzymes"/>
    <property type="match status" value="1"/>
</dbReference>
<proteinExistence type="inferred from homology"/>
<dbReference type="InterPro" id="IPR013762">
    <property type="entry name" value="Integrase-like_cat_sf"/>
</dbReference>
<sequence>MGRPTLPLGTWGKITRTQVSDGRWRARARYRDYDGHTRVVERYGASGAKAERTLIEALKTRSKVRAADADITRDTRLADLAQAWLQVREKDGLAQATLDLYAQTVNVHITPGIGQVMVGEATVGVCERFVSTKTGTVAKRCRMVLTGMMQLAAQHDAVDRNPVRETTAVNLGKKTPKALDTATLAVYRHRVAAWCAAGSGGRPRDTDLPDLVEVLIGTGARINEVLPIEWADLHWGGDGDDPATLVLHRSKSPEDEFVVVLPDFAVKALRRQRKRKHPGALVFPSHSLTVRASRNVNRQLREARNFTGDGTKANPDLSWVTPHTLRRTVATVVAEALGDEAAAGQLGHSSPTVTRKHYIDRRWASDVTGVLDGLAPVRGVSGGFSVGELS</sequence>
<gene>
    <name evidence="6" type="ORF">nbrc107697_04770</name>
</gene>
<dbReference type="GO" id="GO:0015074">
    <property type="term" value="P:DNA integration"/>
    <property type="evidence" value="ECO:0007669"/>
    <property type="project" value="UniProtKB-KW"/>
</dbReference>
<organism evidence="6 7">
    <name type="scientific">Gordonia crocea</name>
    <dbReference type="NCBI Taxonomy" id="589162"/>
    <lineage>
        <taxon>Bacteria</taxon>
        <taxon>Bacillati</taxon>
        <taxon>Actinomycetota</taxon>
        <taxon>Actinomycetes</taxon>
        <taxon>Mycobacteriales</taxon>
        <taxon>Gordoniaceae</taxon>
        <taxon>Gordonia</taxon>
    </lineage>
</organism>
<dbReference type="InterPro" id="IPR011010">
    <property type="entry name" value="DNA_brk_join_enz"/>
</dbReference>
<dbReference type="InterPro" id="IPR010998">
    <property type="entry name" value="Integrase_recombinase_N"/>
</dbReference>
<accession>A0A7M3SUW4</accession>